<keyword evidence="10" id="KW-0804">Transcription</keyword>
<proteinExistence type="inferred from homology"/>
<dbReference type="SMART" id="SM00529">
    <property type="entry name" value="HTH_DTXR"/>
    <property type="match status" value="1"/>
</dbReference>
<dbReference type="AlphaFoldDB" id="A0A2W5EU64"/>
<dbReference type="Pfam" id="PF01325">
    <property type="entry name" value="Fe_dep_repress"/>
    <property type="match status" value="1"/>
</dbReference>
<dbReference type="InterPro" id="IPR022687">
    <property type="entry name" value="HTH_DTXR"/>
</dbReference>
<evidence type="ECO:0000313" key="15">
    <source>
        <dbReference type="EMBL" id="PZP45983.1"/>
    </source>
</evidence>
<comment type="subcellular location">
    <subcellularLocation>
        <location evidence="1">Cytoplasm</location>
    </subcellularLocation>
</comment>
<gene>
    <name evidence="15" type="ORF">DI598_12675</name>
</gene>
<dbReference type="Gene3D" id="2.30.30.90">
    <property type="match status" value="1"/>
</dbReference>
<dbReference type="PANTHER" id="PTHR33238:SF11">
    <property type="entry name" value="TRANSCRIPTIONAL REGULATOR MNTR"/>
    <property type="match status" value="1"/>
</dbReference>
<comment type="caution">
    <text evidence="15">The sequence shown here is derived from an EMBL/GenBank/DDBJ whole genome shotgun (WGS) entry which is preliminary data.</text>
</comment>
<dbReference type="GO" id="GO:0046983">
    <property type="term" value="F:protein dimerization activity"/>
    <property type="evidence" value="ECO:0007669"/>
    <property type="project" value="InterPro"/>
</dbReference>
<dbReference type="SUPFAM" id="SSF47979">
    <property type="entry name" value="Iron-dependent repressor protein, dimerization domain"/>
    <property type="match status" value="1"/>
</dbReference>
<evidence type="ECO:0000256" key="1">
    <source>
        <dbReference type="ARBA" id="ARBA00004496"/>
    </source>
</evidence>
<dbReference type="EMBL" id="QFOI01000243">
    <property type="protein sequence ID" value="PZP45983.1"/>
    <property type="molecule type" value="Genomic_DNA"/>
</dbReference>
<dbReference type="InterPro" id="IPR038157">
    <property type="entry name" value="FeoA_core_dom"/>
</dbReference>
<dbReference type="InterPro" id="IPR050536">
    <property type="entry name" value="DtxR_MntR_Metal-Reg"/>
</dbReference>
<evidence type="ECO:0000256" key="2">
    <source>
        <dbReference type="ARBA" id="ARBA00007871"/>
    </source>
</evidence>
<accession>A0A2W5EU64</accession>
<dbReference type="InterPro" id="IPR036388">
    <property type="entry name" value="WH-like_DNA-bd_sf"/>
</dbReference>
<evidence type="ECO:0000313" key="16">
    <source>
        <dbReference type="Proteomes" id="UP000249645"/>
    </source>
</evidence>
<dbReference type="Pfam" id="PF02742">
    <property type="entry name" value="Fe_dep_repr_C"/>
    <property type="match status" value="1"/>
</dbReference>
<comment type="similarity">
    <text evidence="2">Belongs to the DtxR/MntR family.</text>
</comment>
<keyword evidence="7" id="KW-0805">Transcription regulation</keyword>
<evidence type="ECO:0000256" key="4">
    <source>
        <dbReference type="ARBA" id="ARBA00022386"/>
    </source>
</evidence>
<keyword evidence="11" id="KW-0464">Manganese</keyword>
<protein>
    <recommendedName>
        <fullName evidence="4">Transcriptional regulator MntR</fullName>
    </recommendedName>
    <alternativeName>
        <fullName evidence="13">Manganese transport regulator</fullName>
    </alternativeName>
</protein>
<dbReference type="GO" id="GO:0003700">
    <property type="term" value="F:DNA-binding transcription factor activity"/>
    <property type="evidence" value="ECO:0007669"/>
    <property type="project" value="InterPro"/>
</dbReference>
<dbReference type="GO" id="GO:0046914">
    <property type="term" value="F:transition metal ion binding"/>
    <property type="evidence" value="ECO:0007669"/>
    <property type="project" value="InterPro"/>
</dbReference>
<dbReference type="Pfam" id="PF04023">
    <property type="entry name" value="FeoA"/>
    <property type="match status" value="1"/>
</dbReference>
<feature type="domain" description="HTH dtxR-type" evidence="14">
    <location>
        <begin position="3"/>
        <end position="67"/>
    </location>
</feature>
<keyword evidence="5" id="KW-0963">Cytoplasm</keyword>
<keyword evidence="9" id="KW-0010">Activator</keyword>
<dbReference type="SUPFAM" id="SSF46785">
    <property type="entry name" value="Winged helix' DNA-binding domain"/>
    <property type="match status" value="1"/>
</dbReference>
<keyword evidence="6" id="KW-0678">Repressor</keyword>
<comment type="subunit">
    <text evidence="3">Homodimer.</text>
</comment>
<dbReference type="Gene3D" id="1.10.10.10">
    <property type="entry name" value="Winged helix-like DNA-binding domain superfamily/Winged helix DNA-binding domain"/>
    <property type="match status" value="1"/>
</dbReference>
<dbReference type="InterPro" id="IPR007167">
    <property type="entry name" value="Fe-transptr_FeoA-like"/>
</dbReference>
<evidence type="ECO:0000256" key="11">
    <source>
        <dbReference type="ARBA" id="ARBA00023211"/>
    </source>
</evidence>
<keyword evidence="8" id="KW-0238">DNA-binding</keyword>
<evidence type="ECO:0000256" key="10">
    <source>
        <dbReference type="ARBA" id="ARBA00023163"/>
    </source>
</evidence>
<name>A0A2W5EU64_9SPHI</name>
<dbReference type="InterPro" id="IPR036390">
    <property type="entry name" value="WH_DNA-bd_sf"/>
</dbReference>
<evidence type="ECO:0000256" key="7">
    <source>
        <dbReference type="ARBA" id="ARBA00023015"/>
    </source>
</evidence>
<dbReference type="InterPro" id="IPR001367">
    <property type="entry name" value="Fe_dep_repressor"/>
</dbReference>
<evidence type="ECO:0000256" key="5">
    <source>
        <dbReference type="ARBA" id="ARBA00022490"/>
    </source>
</evidence>
<evidence type="ECO:0000256" key="8">
    <source>
        <dbReference type="ARBA" id="ARBA00023125"/>
    </source>
</evidence>
<dbReference type="GO" id="GO:0003677">
    <property type="term" value="F:DNA binding"/>
    <property type="evidence" value="ECO:0007669"/>
    <property type="project" value="UniProtKB-KW"/>
</dbReference>
<dbReference type="PANTHER" id="PTHR33238">
    <property type="entry name" value="IRON (METAL) DEPENDENT REPRESSOR, DTXR FAMILY"/>
    <property type="match status" value="1"/>
</dbReference>
<dbReference type="GO" id="GO:0005737">
    <property type="term" value="C:cytoplasm"/>
    <property type="evidence" value="ECO:0007669"/>
    <property type="project" value="UniProtKB-SubCell"/>
</dbReference>
<sequence length="220" mass="25140">MELTQTEENYLKALYRLTSENDRQQQVSSTELSVQLSVKPASVNEMLKKLKEKSLVSYIKYGKISLTASGLQQAIHVVRKHRIWETFLYQELEYKGEEVHEIAEQLEHIQSPDLIDRLFNYLGKPKKDPHGEIIPKTQIESASVQQMLLPKGKIGIAYTITGFKELGKSFLDYMEKVGLHIGDIVVIEEKHTFDQSFTLLKNKQSIHISEQVALAILISA</sequence>
<dbReference type="Proteomes" id="UP000249645">
    <property type="component" value="Unassembled WGS sequence"/>
</dbReference>
<comment type="function">
    <text evidence="12">In the presence of manganese, represses expression of mntH and mntS. Up-regulates expression of mntP.</text>
</comment>
<evidence type="ECO:0000256" key="3">
    <source>
        <dbReference type="ARBA" id="ARBA00011738"/>
    </source>
</evidence>
<reference evidence="15 16" key="1">
    <citation type="submission" date="2017-11" db="EMBL/GenBank/DDBJ databases">
        <title>Infants hospitalized years apart are colonized by the same room-sourced microbial strains.</title>
        <authorList>
            <person name="Brooks B."/>
            <person name="Olm M.R."/>
            <person name="Firek B.A."/>
            <person name="Baker R."/>
            <person name="Thomas B.C."/>
            <person name="Morowitz M.J."/>
            <person name="Banfield J.F."/>
        </authorList>
    </citation>
    <scope>NUCLEOTIDE SEQUENCE [LARGE SCALE GENOMIC DNA]</scope>
    <source>
        <strain evidence="15">S2_009_000_R2_76</strain>
    </source>
</reference>
<evidence type="ECO:0000259" key="14">
    <source>
        <dbReference type="PROSITE" id="PS50944"/>
    </source>
</evidence>
<organism evidence="15 16">
    <name type="scientific">Pseudopedobacter saltans</name>
    <dbReference type="NCBI Taxonomy" id="151895"/>
    <lineage>
        <taxon>Bacteria</taxon>
        <taxon>Pseudomonadati</taxon>
        <taxon>Bacteroidota</taxon>
        <taxon>Sphingobacteriia</taxon>
        <taxon>Sphingobacteriales</taxon>
        <taxon>Sphingobacteriaceae</taxon>
        <taxon>Pseudopedobacter</taxon>
    </lineage>
</organism>
<evidence type="ECO:0000256" key="13">
    <source>
        <dbReference type="ARBA" id="ARBA00032593"/>
    </source>
</evidence>
<evidence type="ECO:0000256" key="9">
    <source>
        <dbReference type="ARBA" id="ARBA00023159"/>
    </source>
</evidence>
<evidence type="ECO:0000256" key="6">
    <source>
        <dbReference type="ARBA" id="ARBA00022491"/>
    </source>
</evidence>
<dbReference type="InterPro" id="IPR022689">
    <property type="entry name" value="Iron_dep_repressor"/>
</dbReference>
<evidence type="ECO:0000256" key="12">
    <source>
        <dbReference type="ARBA" id="ARBA00025185"/>
    </source>
</evidence>
<dbReference type="InterPro" id="IPR036421">
    <property type="entry name" value="Fe_dep_repressor_sf"/>
</dbReference>
<dbReference type="PROSITE" id="PS50944">
    <property type="entry name" value="HTH_DTXR"/>
    <property type="match status" value="1"/>
</dbReference>